<dbReference type="Proteomes" id="UP000228987">
    <property type="component" value="Unassembled WGS sequence"/>
</dbReference>
<evidence type="ECO:0000313" key="1">
    <source>
        <dbReference type="EMBL" id="PCJ39208.1"/>
    </source>
</evidence>
<evidence type="ECO:0000313" key="2">
    <source>
        <dbReference type="Proteomes" id="UP000228987"/>
    </source>
</evidence>
<comment type="caution">
    <text evidence="1">The sequence shown here is derived from an EMBL/GenBank/DDBJ whole genome shotgun (WGS) entry which is preliminary data.</text>
</comment>
<protein>
    <submittedName>
        <fullName evidence="1">Uncharacterized protein</fullName>
    </submittedName>
</protein>
<organism evidence="1 2">
    <name type="scientific">SAR86 cluster bacterium</name>
    <dbReference type="NCBI Taxonomy" id="2030880"/>
    <lineage>
        <taxon>Bacteria</taxon>
        <taxon>Pseudomonadati</taxon>
        <taxon>Pseudomonadota</taxon>
        <taxon>Gammaproteobacteria</taxon>
        <taxon>SAR86 cluster</taxon>
    </lineage>
</organism>
<dbReference type="EMBL" id="NVWI01000017">
    <property type="protein sequence ID" value="PCJ39208.1"/>
    <property type="molecule type" value="Genomic_DNA"/>
</dbReference>
<dbReference type="AlphaFoldDB" id="A0A2A5C6W0"/>
<proteinExistence type="predicted"/>
<name>A0A2A5C6W0_9GAMM</name>
<accession>A0A2A5C6W0</accession>
<reference evidence="2" key="1">
    <citation type="submission" date="2017-08" db="EMBL/GenBank/DDBJ databases">
        <title>A dynamic microbial community with high functional redundancy inhabits the cold, oxic subseafloor aquifer.</title>
        <authorList>
            <person name="Tully B.J."/>
            <person name="Wheat C.G."/>
            <person name="Glazer B.T."/>
            <person name="Huber J.A."/>
        </authorList>
    </citation>
    <scope>NUCLEOTIDE SEQUENCE [LARGE SCALE GENOMIC DNA]</scope>
</reference>
<sequence length="60" mass="7145">MDELNEPFIVPHDERIAELNALLFLRNENIRLKEHIGTLEEENKYLKYKVKRGGFYGILN</sequence>
<gene>
    <name evidence="1" type="ORF">COA71_14460</name>
</gene>